<evidence type="ECO:0000256" key="1">
    <source>
        <dbReference type="ARBA" id="ARBA00004651"/>
    </source>
</evidence>
<dbReference type="InterPro" id="IPR018480">
    <property type="entry name" value="PNAcMuramoyl-5peptid_Trfase_CS"/>
</dbReference>
<evidence type="ECO:0000313" key="9">
    <source>
        <dbReference type="Proteomes" id="UP001596142"/>
    </source>
</evidence>
<evidence type="ECO:0000256" key="5">
    <source>
        <dbReference type="ARBA" id="ARBA00022989"/>
    </source>
</evidence>
<keyword evidence="5 7" id="KW-1133">Transmembrane helix</keyword>
<comment type="caution">
    <text evidence="8">The sequence shown here is derived from an EMBL/GenBank/DDBJ whole genome shotgun (WGS) entry which is preliminary data.</text>
</comment>
<dbReference type="InterPro" id="IPR000715">
    <property type="entry name" value="Glycosyl_transferase_4"/>
</dbReference>
<keyword evidence="2" id="KW-1003">Cell membrane</keyword>
<feature type="transmembrane region" description="Helical" evidence="7">
    <location>
        <begin position="279"/>
        <end position="306"/>
    </location>
</feature>
<accession>A0ABW0YGA4</accession>
<proteinExistence type="predicted"/>
<keyword evidence="3" id="KW-0808">Transferase</keyword>
<dbReference type="PROSITE" id="PS01348">
    <property type="entry name" value="MRAY_2"/>
    <property type="match status" value="1"/>
</dbReference>
<feature type="transmembrane region" description="Helical" evidence="7">
    <location>
        <begin position="160"/>
        <end position="177"/>
    </location>
</feature>
<protein>
    <submittedName>
        <fullName evidence="8">Glycosyltransferase family 4 protein</fullName>
    </submittedName>
</protein>
<comment type="subcellular location">
    <subcellularLocation>
        <location evidence="1">Cell membrane</location>
        <topology evidence="1">Multi-pass membrane protein</topology>
    </subcellularLocation>
</comment>
<keyword evidence="9" id="KW-1185">Reference proteome</keyword>
<dbReference type="RefSeq" id="WP_385937742.1">
    <property type="nucleotide sequence ID" value="NZ_JBHSOZ010000002.1"/>
</dbReference>
<dbReference type="CDD" id="cd06853">
    <property type="entry name" value="GT_WecA_like"/>
    <property type="match status" value="1"/>
</dbReference>
<feature type="transmembrane region" description="Helical" evidence="7">
    <location>
        <begin position="183"/>
        <end position="201"/>
    </location>
</feature>
<sequence length="358" mass="39308">MEPLYEYFIALFIAFIVTIATTPLVKKLALKGGFVDQPSQRKVHEDSMPRIGGLAIAFGAVAGLIYLQPPFEFFWPITIGALTILILGLIDDKYTLSPSKKLFGQMAAATIVVAGGLQIEFISLPFNGYIEFGLWSYPFTILWILAMVNAINLIDGLDGLAAGTSSIALTILFMMAFTDGQILAAALAIVLVGSGLGFLVFNFHPAKIFMGDTGSMFLGYSISIISMVGLFKNLTLFTLIIPIIILAVPIFDTFFAIIRRLLNKQKISTPDKGHLHYRLLALGFSHRTTVLILYGVSIFFGGAALVFSETALWMSILIILFLGLLTQVMAEWIGILGERKKPIFSLVKKLKKKTLLRQ</sequence>
<dbReference type="PANTHER" id="PTHR22926:SF3">
    <property type="entry name" value="UNDECAPRENYL-PHOSPHATE ALPHA-N-ACETYLGLUCOSAMINYL 1-PHOSPHATE TRANSFERASE"/>
    <property type="match status" value="1"/>
</dbReference>
<evidence type="ECO:0000256" key="3">
    <source>
        <dbReference type="ARBA" id="ARBA00022679"/>
    </source>
</evidence>
<dbReference type="PANTHER" id="PTHR22926">
    <property type="entry name" value="PHOSPHO-N-ACETYLMURAMOYL-PENTAPEPTIDE-TRANSFERASE"/>
    <property type="match status" value="1"/>
</dbReference>
<dbReference type="EMBL" id="JBHSOZ010000002">
    <property type="protein sequence ID" value="MFC5711460.1"/>
    <property type="molecule type" value="Genomic_DNA"/>
</dbReference>
<feature type="transmembrane region" description="Helical" evidence="7">
    <location>
        <begin position="73"/>
        <end position="90"/>
    </location>
</feature>
<reference evidence="9" key="1">
    <citation type="journal article" date="2019" name="Int. J. Syst. Evol. Microbiol.">
        <title>The Global Catalogue of Microorganisms (GCM) 10K type strain sequencing project: providing services to taxonomists for standard genome sequencing and annotation.</title>
        <authorList>
            <consortium name="The Broad Institute Genomics Platform"/>
            <consortium name="The Broad Institute Genome Sequencing Center for Infectious Disease"/>
            <person name="Wu L."/>
            <person name="Ma J."/>
        </authorList>
    </citation>
    <scope>NUCLEOTIDE SEQUENCE [LARGE SCALE GENOMIC DNA]</scope>
    <source>
        <strain evidence="9">CECT 7184</strain>
    </source>
</reference>
<dbReference type="Pfam" id="PF00953">
    <property type="entry name" value="Glycos_transf_4"/>
    <property type="match status" value="1"/>
</dbReference>
<evidence type="ECO:0000256" key="2">
    <source>
        <dbReference type="ARBA" id="ARBA00022475"/>
    </source>
</evidence>
<organism evidence="8 9">
    <name type="scientific">Thalassorhabdus alkalitolerans</name>
    <dbReference type="NCBI Taxonomy" id="2282697"/>
    <lineage>
        <taxon>Bacteria</taxon>
        <taxon>Bacillati</taxon>
        <taxon>Bacillota</taxon>
        <taxon>Bacilli</taxon>
        <taxon>Bacillales</taxon>
        <taxon>Bacillaceae</taxon>
        <taxon>Thalassorhabdus</taxon>
    </lineage>
</organism>
<evidence type="ECO:0000313" key="8">
    <source>
        <dbReference type="EMBL" id="MFC5711460.1"/>
    </source>
</evidence>
<feature type="transmembrane region" description="Helical" evidence="7">
    <location>
        <begin position="237"/>
        <end position="258"/>
    </location>
</feature>
<feature type="transmembrane region" description="Helical" evidence="7">
    <location>
        <begin position="213"/>
        <end position="231"/>
    </location>
</feature>
<evidence type="ECO:0000256" key="4">
    <source>
        <dbReference type="ARBA" id="ARBA00022692"/>
    </source>
</evidence>
<evidence type="ECO:0000256" key="6">
    <source>
        <dbReference type="ARBA" id="ARBA00023136"/>
    </source>
</evidence>
<feature type="transmembrane region" description="Helical" evidence="7">
    <location>
        <begin position="102"/>
        <end position="122"/>
    </location>
</feature>
<keyword evidence="4 7" id="KW-0812">Transmembrane</keyword>
<feature type="transmembrane region" description="Helical" evidence="7">
    <location>
        <begin position="134"/>
        <end position="153"/>
    </location>
</feature>
<dbReference type="Proteomes" id="UP001596142">
    <property type="component" value="Unassembled WGS sequence"/>
</dbReference>
<gene>
    <name evidence="8" type="ORF">ACFPU1_01555</name>
</gene>
<name>A0ABW0YGA4_9BACI</name>
<feature type="transmembrane region" description="Helical" evidence="7">
    <location>
        <begin position="6"/>
        <end position="26"/>
    </location>
</feature>
<feature type="transmembrane region" description="Helical" evidence="7">
    <location>
        <begin position="312"/>
        <end position="336"/>
    </location>
</feature>
<keyword evidence="6 7" id="KW-0472">Membrane</keyword>
<feature type="transmembrane region" description="Helical" evidence="7">
    <location>
        <begin position="47"/>
        <end position="67"/>
    </location>
</feature>
<evidence type="ECO:0000256" key="7">
    <source>
        <dbReference type="SAM" id="Phobius"/>
    </source>
</evidence>